<keyword evidence="3" id="KW-0813">Transport</keyword>
<dbReference type="PANTHER" id="PTHR48041:SF116">
    <property type="entry name" value="PROTEIN BROWN"/>
    <property type="match status" value="1"/>
</dbReference>
<dbReference type="InterPro" id="IPR003593">
    <property type="entry name" value="AAA+_ATPase"/>
</dbReference>
<sequence length="644" mass="72083">MSILGARKINVMESDTIAEGSVISFHDINYVVETRKFPFSKPTKKVVLENMTGCFKPGLNAILGPTGGGKSSLLDVLAGRKEKTGLTGNILIDGLEQPDNFKCMSGYVVQDDIIMGTLTVRENLMFSANLRLPKTTPDKQKAERVNGVMEDLNITHVADSKVGTQFTRGISGGERKRTNIGMELIVNSSILFLDEPTTGLDASTANTVLELLHNISRKGKTIIFSIHQPRFSIFKLFDRMMLLSKGLPVYHGPSSEAALYFADIGYQCEPMNNPPDFFLDVIIGDSTTVSSVENGSAVASGTSKDPEAVTVDYRARSIIFNNKYLNSTWAQKVREETSDIFTEYKKKKDSGQKTKLQSIDFATGFLTQIYYLSQRALKNVVRDLAAAVMQMVVMTIFALLIGAIFFDLPKDEVKGVQNRVGAFFFFVMTQAFINFSAIEIFIRERVIFQHENVSGFYRTSSYFLSKVFCDLLPLRALPLIVFALIVYYMLGLEDTAGKFFFFLLTLYLTSVSCCAICLAMSATFETLAIANIATSLIFVIMTLFSGMLANIESIADWLEWLKYFSLMRFCLQGLLINEFEGQYYTKNENGTDVLTKAGESYLKEQEIDFGTDWNRWVNIVALASISVGYFTIGYIQLRRMKKLK</sequence>
<dbReference type="GO" id="GO:0140359">
    <property type="term" value="F:ABC-type transporter activity"/>
    <property type="evidence" value="ECO:0007669"/>
    <property type="project" value="InterPro"/>
</dbReference>
<feature type="transmembrane region" description="Helical" evidence="9">
    <location>
        <begin position="384"/>
        <end position="408"/>
    </location>
</feature>
<dbReference type="Pfam" id="PF01061">
    <property type="entry name" value="ABC2_membrane"/>
    <property type="match status" value="1"/>
</dbReference>
<evidence type="ECO:0000313" key="11">
    <source>
        <dbReference type="EMBL" id="CAD5118397.1"/>
    </source>
</evidence>
<protein>
    <submittedName>
        <fullName evidence="11">DgyrCDS7101</fullName>
    </submittedName>
</protein>
<dbReference type="EMBL" id="CAJFCJ010000008">
    <property type="protein sequence ID" value="CAD5118397.1"/>
    <property type="molecule type" value="Genomic_DNA"/>
</dbReference>
<dbReference type="PROSITE" id="PS50893">
    <property type="entry name" value="ABC_TRANSPORTER_2"/>
    <property type="match status" value="1"/>
</dbReference>
<feature type="transmembrane region" description="Helical" evidence="9">
    <location>
        <begin position="527"/>
        <end position="551"/>
    </location>
</feature>
<dbReference type="Proteomes" id="UP000549394">
    <property type="component" value="Unassembled WGS sequence"/>
</dbReference>
<name>A0A7I8VSQ4_9ANNE</name>
<evidence type="ECO:0000256" key="1">
    <source>
        <dbReference type="ARBA" id="ARBA00004141"/>
    </source>
</evidence>
<dbReference type="InterPro" id="IPR027417">
    <property type="entry name" value="P-loop_NTPase"/>
</dbReference>
<dbReference type="GO" id="GO:0008514">
    <property type="term" value="F:organic anion transmembrane transporter activity"/>
    <property type="evidence" value="ECO:0007669"/>
    <property type="project" value="UniProtKB-ARBA"/>
</dbReference>
<keyword evidence="6" id="KW-0067">ATP-binding</keyword>
<comment type="subcellular location">
    <subcellularLocation>
        <location evidence="1">Membrane</location>
        <topology evidence="1">Multi-pass membrane protein</topology>
    </subcellularLocation>
</comment>
<dbReference type="PANTHER" id="PTHR48041">
    <property type="entry name" value="ABC TRANSPORTER G FAMILY MEMBER 28"/>
    <property type="match status" value="1"/>
</dbReference>
<dbReference type="GO" id="GO:0015562">
    <property type="term" value="F:efflux transmembrane transporter activity"/>
    <property type="evidence" value="ECO:0007669"/>
    <property type="project" value="UniProtKB-ARBA"/>
</dbReference>
<dbReference type="SMART" id="SM00382">
    <property type="entry name" value="AAA"/>
    <property type="match status" value="1"/>
</dbReference>
<evidence type="ECO:0000256" key="7">
    <source>
        <dbReference type="ARBA" id="ARBA00022989"/>
    </source>
</evidence>
<dbReference type="Pfam" id="PF00005">
    <property type="entry name" value="ABC_tran"/>
    <property type="match status" value="1"/>
</dbReference>
<gene>
    <name evidence="11" type="ORF">DGYR_LOCUS6780</name>
</gene>
<feature type="transmembrane region" description="Helical" evidence="9">
    <location>
        <begin position="616"/>
        <end position="637"/>
    </location>
</feature>
<evidence type="ECO:0000256" key="8">
    <source>
        <dbReference type="ARBA" id="ARBA00023136"/>
    </source>
</evidence>
<proteinExistence type="inferred from homology"/>
<feature type="transmembrane region" description="Helical" evidence="9">
    <location>
        <begin position="463"/>
        <end position="487"/>
    </location>
</feature>
<keyword evidence="7 9" id="KW-1133">Transmembrane helix</keyword>
<dbReference type="InterPro" id="IPR003439">
    <property type="entry name" value="ABC_transporter-like_ATP-bd"/>
</dbReference>
<evidence type="ECO:0000256" key="3">
    <source>
        <dbReference type="ARBA" id="ARBA00022448"/>
    </source>
</evidence>
<dbReference type="FunFam" id="3.40.50.300:FF:000622">
    <property type="entry name" value="ATP-binding cassette sub-family G member 2"/>
    <property type="match status" value="1"/>
</dbReference>
<dbReference type="GO" id="GO:0005524">
    <property type="term" value="F:ATP binding"/>
    <property type="evidence" value="ECO:0007669"/>
    <property type="project" value="UniProtKB-KW"/>
</dbReference>
<evidence type="ECO:0000256" key="9">
    <source>
        <dbReference type="SAM" id="Phobius"/>
    </source>
</evidence>
<dbReference type="OrthoDB" id="66620at2759"/>
<organism evidence="11 12">
    <name type="scientific">Dimorphilus gyrociliatus</name>
    <dbReference type="NCBI Taxonomy" id="2664684"/>
    <lineage>
        <taxon>Eukaryota</taxon>
        <taxon>Metazoa</taxon>
        <taxon>Spiralia</taxon>
        <taxon>Lophotrochozoa</taxon>
        <taxon>Annelida</taxon>
        <taxon>Polychaeta</taxon>
        <taxon>Polychaeta incertae sedis</taxon>
        <taxon>Dinophilidae</taxon>
        <taxon>Dimorphilus</taxon>
    </lineage>
</organism>
<keyword evidence="12" id="KW-1185">Reference proteome</keyword>
<feature type="transmembrane region" description="Helical" evidence="9">
    <location>
        <begin position="420"/>
        <end position="442"/>
    </location>
</feature>
<dbReference type="GO" id="GO:0016324">
    <property type="term" value="C:apical plasma membrane"/>
    <property type="evidence" value="ECO:0007669"/>
    <property type="project" value="UniProtKB-ARBA"/>
</dbReference>
<dbReference type="GO" id="GO:0016887">
    <property type="term" value="F:ATP hydrolysis activity"/>
    <property type="evidence" value="ECO:0007669"/>
    <property type="project" value="InterPro"/>
</dbReference>
<dbReference type="CDD" id="cd03213">
    <property type="entry name" value="ABCG_EPDR"/>
    <property type="match status" value="1"/>
</dbReference>
<comment type="caution">
    <text evidence="11">The sequence shown here is derived from an EMBL/GenBank/DDBJ whole genome shotgun (WGS) entry which is preliminary data.</text>
</comment>
<keyword evidence="4 9" id="KW-0812">Transmembrane</keyword>
<keyword evidence="8 9" id="KW-0472">Membrane</keyword>
<reference evidence="11 12" key="1">
    <citation type="submission" date="2020-08" db="EMBL/GenBank/DDBJ databases">
        <authorList>
            <person name="Hejnol A."/>
        </authorList>
    </citation>
    <scope>NUCLEOTIDE SEQUENCE [LARGE SCALE GENOMIC DNA]</scope>
</reference>
<evidence type="ECO:0000256" key="6">
    <source>
        <dbReference type="ARBA" id="ARBA00022840"/>
    </source>
</evidence>
<accession>A0A7I8VSQ4</accession>
<evidence type="ECO:0000313" key="12">
    <source>
        <dbReference type="Proteomes" id="UP000549394"/>
    </source>
</evidence>
<evidence type="ECO:0000256" key="4">
    <source>
        <dbReference type="ARBA" id="ARBA00022692"/>
    </source>
</evidence>
<dbReference type="AlphaFoldDB" id="A0A7I8VSQ4"/>
<dbReference type="SUPFAM" id="SSF52540">
    <property type="entry name" value="P-loop containing nucleoside triphosphate hydrolases"/>
    <property type="match status" value="1"/>
</dbReference>
<keyword evidence="5" id="KW-0547">Nucleotide-binding</keyword>
<evidence type="ECO:0000259" key="10">
    <source>
        <dbReference type="PROSITE" id="PS50893"/>
    </source>
</evidence>
<dbReference type="InterPro" id="IPR013525">
    <property type="entry name" value="ABC2_TM"/>
</dbReference>
<feature type="domain" description="ABC transporter" evidence="10">
    <location>
        <begin position="23"/>
        <end position="270"/>
    </location>
</feature>
<dbReference type="InterPro" id="IPR050352">
    <property type="entry name" value="ABCG_transporters"/>
</dbReference>
<dbReference type="Gene3D" id="3.40.50.300">
    <property type="entry name" value="P-loop containing nucleotide triphosphate hydrolases"/>
    <property type="match status" value="1"/>
</dbReference>
<evidence type="ECO:0000256" key="5">
    <source>
        <dbReference type="ARBA" id="ARBA00022741"/>
    </source>
</evidence>
<feature type="transmembrane region" description="Helical" evidence="9">
    <location>
        <begin position="499"/>
        <end position="520"/>
    </location>
</feature>
<comment type="similarity">
    <text evidence="2">Belongs to the ABC transporter superfamily. ABCG family. Eye pigment precursor importer (TC 3.A.1.204) subfamily.</text>
</comment>
<evidence type="ECO:0000256" key="2">
    <source>
        <dbReference type="ARBA" id="ARBA00005814"/>
    </source>
</evidence>